<dbReference type="SUPFAM" id="SSF53067">
    <property type="entry name" value="Actin-like ATPase domain"/>
    <property type="match status" value="1"/>
</dbReference>
<dbReference type="InterPro" id="IPR025691">
    <property type="entry name" value="GspL_pp_dom"/>
</dbReference>
<feature type="domain" description="GspL periplasmic" evidence="11">
    <location>
        <begin position="247"/>
        <end position="387"/>
    </location>
</feature>
<organism evidence="12 13">
    <name type="scientific">Telluria antibiotica</name>
    <dbReference type="NCBI Taxonomy" id="2717319"/>
    <lineage>
        <taxon>Bacteria</taxon>
        <taxon>Pseudomonadati</taxon>
        <taxon>Pseudomonadota</taxon>
        <taxon>Betaproteobacteria</taxon>
        <taxon>Burkholderiales</taxon>
        <taxon>Oxalobacteraceae</taxon>
        <taxon>Telluria group</taxon>
        <taxon>Telluria</taxon>
    </lineage>
</organism>
<evidence type="ECO:0000256" key="2">
    <source>
        <dbReference type="ARBA" id="ARBA00005318"/>
    </source>
</evidence>
<dbReference type="InterPro" id="IPR043129">
    <property type="entry name" value="ATPase_NBD"/>
</dbReference>
<keyword evidence="8" id="KW-1133">Transmembrane helix</keyword>
<comment type="subcellular location">
    <subcellularLocation>
        <location evidence="1">Cell inner membrane</location>
        <topology evidence="1">Single-pass membrane protein</topology>
    </subcellularLocation>
</comment>
<accession>A0ABX0P9R2</accession>
<evidence type="ECO:0000256" key="9">
    <source>
        <dbReference type="ARBA" id="ARBA00023136"/>
    </source>
</evidence>
<evidence type="ECO:0000256" key="4">
    <source>
        <dbReference type="ARBA" id="ARBA00022475"/>
    </source>
</evidence>
<keyword evidence="6" id="KW-0812">Transmembrane</keyword>
<keyword evidence="5" id="KW-0997">Cell inner membrane</keyword>
<dbReference type="PIRSF" id="PIRSF015761">
    <property type="entry name" value="Protein_L"/>
    <property type="match status" value="1"/>
</dbReference>
<dbReference type="RefSeq" id="WP_166857730.1">
    <property type="nucleotide sequence ID" value="NZ_JAAQOM010000003.1"/>
</dbReference>
<dbReference type="Pfam" id="PF05134">
    <property type="entry name" value="T2SSL"/>
    <property type="match status" value="1"/>
</dbReference>
<evidence type="ECO:0000313" key="13">
    <source>
        <dbReference type="Proteomes" id="UP000716322"/>
    </source>
</evidence>
<comment type="similarity">
    <text evidence="2">Belongs to the GSP L family.</text>
</comment>
<keyword evidence="13" id="KW-1185">Reference proteome</keyword>
<evidence type="ECO:0000313" key="12">
    <source>
        <dbReference type="EMBL" id="NIA53289.1"/>
    </source>
</evidence>
<reference evidence="12 13" key="1">
    <citation type="submission" date="2020-03" db="EMBL/GenBank/DDBJ databases">
        <title>Genome sequence of strain Massilia sp. TW-1.</title>
        <authorList>
            <person name="Chaudhary D.K."/>
        </authorList>
    </citation>
    <scope>NUCLEOTIDE SEQUENCE [LARGE SCALE GENOMIC DNA]</scope>
    <source>
        <strain evidence="12 13">TW-1</strain>
    </source>
</reference>
<evidence type="ECO:0000256" key="5">
    <source>
        <dbReference type="ARBA" id="ARBA00022519"/>
    </source>
</evidence>
<name>A0ABX0P9R2_9BURK</name>
<dbReference type="InterPro" id="IPR024230">
    <property type="entry name" value="GspL_cyto_dom"/>
</dbReference>
<dbReference type="InterPro" id="IPR007812">
    <property type="entry name" value="T2SS_protein-GspL"/>
</dbReference>
<evidence type="ECO:0000256" key="7">
    <source>
        <dbReference type="ARBA" id="ARBA00022927"/>
    </source>
</evidence>
<keyword evidence="4" id="KW-1003">Cell membrane</keyword>
<dbReference type="Proteomes" id="UP000716322">
    <property type="component" value="Unassembled WGS sequence"/>
</dbReference>
<sequence>MSTLYIRHPARAEGEHALCRFALVTDGGMIDQHGEGPLRNLGDLVGTSRRIVLLLAAADVSLLSVQAPPLSGARLKAALPGLVEEHILGDPADAVLVAAPEQPDGTRPIAVADRDWLEALVRSLLVQGARAVTAVPAQLCLPLQPGSVAAAISGVELTLRQSLFQGFGLALDATPAVVLQTARTFSGDAPLVLYVPPAQLGEYQALAQDAGPGITLEADDWVHWIAGSKTTALDLVSGLGAAGTPARDWRRWRWPIALAALVVAVNLIGLNVEWLRLRSEAKTVRQSMTQTYRNVYPRETTILDPVLQMRQHIARARASTGEVAPDEFTYLASALGEATRALGRPVGIASIEYRERALTVKVKPESVDPGLTGQLRTALATRRLTLEEAKPGNWVIRSTGAKP</sequence>
<dbReference type="Pfam" id="PF12693">
    <property type="entry name" value="GspL_C"/>
    <property type="match status" value="1"/>
</dbReference>
<feature type="domain" description="GspL cytoplasmic actin-ATPase-like" evidence="10">
    <location>
        <begin position="48"/>
        <end position="181"/>
    </location>
</feature>
<evidence type="ECO:0000256" key="8">
    <source>
        <dbReference type="ARBA" id="ARBA00022989"/>
    </source>
</evidence>
<dbReference type="EMBL" id="JAAQOM010000003">
    <property type="protein sequence ID" value="NIA53289.1"/>
    <property type="molecule type" value="Genomic_DNA"/>
</dbReference>
<proteinExistence type="inferred from homology"/>
<protein>
    <submittedName>
        <fullName evidence="12">General secretion pathway protein GspL</fullName>
    </submittedName>
</protein>
<evidence type="ECO:0000256" key="3">
    <source>
        <dbReference type="ARBA" id="ARBA00022448"/>
    </source>
</evidence>
<dbReference type="Gene3D" id="3.30.420.380">
    <property type="match status" value="1"/>
</dbReference>
<dbReference type="NCBIfam" id="TIGR01709">
    <property type="entry name" value="typeII_sec_gspL"/>
    <property type="match status" value="1"/>
</dbReference>
<evidence type="ECO:0000259" key="10">
    <source>
        <dbReference type="Pfam" id="PF05134"/>
    </source>
</evidence>
<evidence type="ECO:0000256" key="6">
    <source>
        <dbReference type="ARBA" id="ARBA00022692"/>
    </source>
</evidence>
<keyword evidence="3" id="KW-0813">Transport</keyword>
<gene>
    <name evidence="12" type="ORF">HAV22_06425</name>
</gene>
<comment type="caution">
    <text evidence="12">The sequence shown here is derived from an EMBL/GenBank/DDBJ whole genome shotgun (WGS) entry which is preliminary data.</text>
</comment>
<evidence type="ECO:0000259" key="11">
    <source>
        <dbReference type="Pfam" id="PF12693"/>
    </source>
</evidence>
<evidence type="ECO:0000256" key="1">
    <source>
        <dbReference type="ARBA" id="ARBA00004377"/>
    </source>
</evidence>
<keyword evidence="7" id="KW-0653">Protein transport</keyword>
<keyword evidence="9" id="KW-0472">Membrane</keyword>